<dbReference type="Proteomes" id="UP001201463">
    <property type="component" value="Unassembled WGS sequence"/>
</dbReference>
<name>A0ABS8XM43_9BURK</name>
<evidence type="ECO:0000313" key="2">
    <source>
        <dbReference type="Proteomes" id="UP001201463"/>
    </source>
</evidence>
<protein>
    <submittedName>
        <fullName evidence="1">Uncharacterized protein</fullName>
    </submittedName>
</protein>
<comment type="caution">
    <text evidence="1">The sequence shown here is derived from an EMBL/GenBank/DDBJ whole genome shotgun (WGS) entry which is preliminary data.</text>
</comment>
<dbReference type="RefSeq" id="WP_233395520.1">
    <property type="nucleotide sequence ID" value="NZ_JAJTWT010000027.1"/>
</dbReference>
<sequence>MVSSLPGARWLHPSAALAVLGLLNGSLGTRLPAARRDFLSAGEGSACNAGAIALFNPQRTHGCVCGHRIRQVSRPGLDVHVVLNNNKEDQAQRNGRTLVRTIKDLRADMAGASCETTEA</sequence>
<keyword evidence="2" id="KW-1185">Reference proteome</keyword>
<proteinExistence type="predicted"/>
<organism evidence="1 2">
    <name type="scientific">Pelomonas caseinilytica</name>
    <dbReference type="NCBI Taxonomy" id="2906763"/>
    <lineage>
        <taxon>Bacteria</taxon>
        <taxon>Pseudomonadati</taxon>
        <taxon>Pseudomonadota</taxon>
        <taxon>Betaproteobacteria</taxon>
        <taxon>Burkholderiales</taxon>
        <taxon>Sphaerotilaceae</taxon>
        <taxon>Roseateles</taxon>
    </lineage>
</organism>
<accession>A0ABS8XM43</accession>
<gene>
    <name evidence="1" type="ORF">LXT12_26500</name>
</gene>
<evidence type="ECO:0000313" key="1">
    <source>
        <dbReference type="EMBL" id="MCE4540785.1"/>
    </source>
</evidence>
<dbReference type="EMBL" id="JAJTWT010000027">
    <property type="protein sequence ID" value="MCE4540785.1"/>
    <property type="molecule type" value="Genomic_DNA"/>
</dbReference>
<reference evidence="1 2" key="1">
    <citation type="submission" date="2021-12" db="EMBL/GenBank/DDBJ databases">
        <title>Genome seq of p7.</title>
        <authorList>
            <person name="Seo T."/>
        </authorList>
    </citation>
    <scope>NUCLEOTIDE SEQUENCE [LARGE SCALE GENOMIC DNA]</scope>
    <source>
        <strain evidence="1 2">P7</strain>
    </source>
</reference>